<dbReference type="AlphaFoldDB" id="A0A1S1P6X0"/>
<dbReference type="InterPro" id="IPR034718">
    <property type="entry name" value="RlpA"/>
</dbReference>
<dbReference type="GO" id="GO:0000270">
    <property type="term" value="P:peptidoglycan metabolic process"/>
    <property type="evidence" value="ECO:0007669"/>
    <property type="project" value="UniProtKB-UniRule"/>
</dbReference>
<comment type="similarity">
    <text evidence="3 4">Belongs to the RlpA family.</text>
</comment>
<dbReference type="Proteomes" id="UP000233769">
    <property type="component" value="Chromosome tk0001"/>
</dbReference>
<dbReference type="PANTHER" id="PTHR34183">
    <property type="entry name" value="ENDOLYTIC PEPTIDOGLYCAN TRANSGLYCOSYLASE RLPA"/>
    <property type="match status" value="1"/>
</dbReference>
<evidence type="ECO:0000313" key="9">
    <source>
        <dbReference type="Proteomes" id="UP000180215"/>
    </source>
</evidence>
<gene>
    <name evidence="3" type="primary">rlpA</name>
    <name evidence="6" type="ORF">BK022_09290</name>
    <name evidence="8" type="ORF">KEC54_17590</name>
    <name evidence="7" type="ORF">TK0001_2553</name>
</gene>
<evidence type="ECO:0000256" key="3">
    <source>
        <dbReference type="HAMAP-Rule" id="MF_02071"/>
    </source>
</evidence>
<dbReference type="EMBL" id="MNAO01000082">
    <property type="protein sequence ID" value="OHV16856.1"/>
    <property type="molecule type" value="Genomic_DNA"/>
</dbReference>
<protein>
    <recommendedName>
        <fullName evidence="3">Endolytic peptidoglycan transglycosylase RlpA</fullName>
        <ecNumber evidence="3">4.2.2.-</ecNumber>
    </recommendedName>
</protein>
<dbReference type="OMA" id="FAGNGCG"/>
<dbReference type="Proteomes" id="UP001223720">
    <property type="component" value="Chromosome"/>
</dbReference>
<dbReference type="InterPro" id="IPR012997">
    <property type="entry name" value="RplA"/>
</dbReference>
<dbReference type="PANTHER" id="PTHR34183:SF8">
    <property type="entry name" value="ENDOLYTIC PEPTIDOGLYCAN TRANSGLYCOSYLASE RLPA-RELATED"/>
    <property type="match status" value="1"/>
</dbReference>
<evidence type="ECO:0000313" key="6">
    <source>
        <dbReference type="EMBL" id="OHV16856.1"/>
    </source>
</evidence>
<feature type="chain" id="PRO_5015205485" description="Endolytic peptidoglycan transglycosylase RlpA" evidence="3">
    <location>
        <begin position="27"/>
        <end position="115"/>
    </location>
</feature>
<sequence precursor="true">MKVSIRTAAVCLATVIGALSALPAQAQGGRASWYGSGKKTANGERFNPNGYTAAHRSLPFGTRVRVTNQSNGRSVVVRINDRGPFIGGRVIDLARGSARAIGMSGVSYVSLNVVR</sequence>
<dbReference type="Pfam" id="PF03330">
    <property type="entry name" value="DPBB_1"/>
    <property type="match status" value="1"/>
</dbReference>
<evidence type="ECO:0000313" key="7">
    <source>
        <dbReference type="EMBL" id="SOR29155.1"/>
    </source>
</evidence>
<evidence type="ECO:0000256" key="4">
    <source>
        <dbReference type="RuleBase" id="RU003495"/>
    </source>
</evidence>
<dbReference type="InterPro" id="IPR036908">
    <property type="entry name" value="RlpA-like_sf"/>
</dbReference>
<evidence type="ECO:0000256" key="2">
    <source>
        <dbReference type="ARBA" id="ARBA00023316"/>
    </source>
</evidence>
<keyword evidence="2 3" id="KW-0961">Cell wall biogenesis/degradation</keyword>
<proteinExistence type="inferred from homology"/>
<keyword evidence="3" id="KW-0732">Signal</keyword>
<keyword evidence="7" id="KW-0449">Lipoprotein</keyword>
<dbReference type="Proteomes" id="UP000180215">
    <property type="component" value="Unassembled WGS sequence"/>
</dbReference>
<dbReference type="InterPro" id="IPR009009">
    <property type="entry name" value="RlpA-like_DPBB"/>
</dbReference>
<dbReference type="EMBL" id="LT962688">
    <property type="protein sequence ID" value="SOR29155.1"/>
    <property type="molecule type" value="Genomic_DNA"/>
</dbReference>
<dbReference type="GO" id="GO:0008932">
    <property type="term" value="F:lytic endotransglycosylase activity"/>
    <property type="evidence" value="ECO:0007669"/>
    <property type="project" value="UniProtKB-UniRule"/>
</dbReference>
<dbReference type="EMBL" id="CP073633">
    <property type="protein sequence ID" value="WHQ68188.1"/>
    <property type="molecule type" value="Genomic_DNA"/>
</dbReference>
<dbReference type="EC" id="4.2.2.-" evidence="3"/>
<accession>A0A1S1P6X0</accession>
<dbReference type="HAMAP" id="MF_02071">
    <property type="entry name" value="RlpA"/>
    <property type="match status" value="1"/>
</dbReference>
<evidence type="ECO:0000259" key="5">
    <source>
        <dbReference type="Pfam" id="PF03330"/>
    </source>
</evidence>
<dbReference type="SUPFAM" id="SSF50685">
    <property type="entry name" value="Barwin-like endoglucanases"/>
    <property type="match status" value="1"/>
</dbReference>
<reference evidence="7" key="2">
    <citation type="submission" date="2017-10" db="EMBL/GenBank/DDBJ databases">
        <authorList>
            <person name="Banno H."/>
            <person name="Chua N.-H."/>
        </authorList>
    </citation>
    <scope>NUCLEOTIDE SEQUENCE [LARGE SCALE GENOMIC DNA]</scope>
    <source>
        <strain evidence="7">TK 0001</strain>
    </source>
</reference>
<evidence type="ECO:0000313" key="10">
    <source>
        <dbReference type="Proteomes" id="UP000233769"/>
    </source>
</evidence>
<comment type="function">
    <text evidence="3">Lytic transglycosylase with a strong preference for naked glycan strands that lack stem peptides.</text>
</comment>
<evidence type="ECO:0000313" key="8">
    <source>
        <dbReference type="EMBL" id="WHQ68188.1"/>
    </source>
</evidence>
<name>A0A1S1P6X0_METEX</name>
<reference evidence="6 9" key="1">
    <citation type="submission" date="2016-10" db="EMBL/GenBank/DDBJ databases">
        <title>Draft genome sequence of Methylobacterium extorquens CP3, a seed endophyte of Crotalaria pumila with plant growth-promoting and metal tolerance properties.</title>
        <authorList>
            <person name="Sanchez-Lopez A.S."/>
            <person name="Van Hamme J.D."/>
            <person name="Thijs S."/>
            <person name="Mcammond B.M."/>
            <person name="Stevens V."/>
            <person name="Gonzalez-Chavez M.D.C."/>
            <person name="Vangronsveld J."/>
        </authorList>
    </citation>
    <scope>NUCLEOTIDE SEQUENCE [LARGE SCALE GENOMIC DNA]</scope>
    <source>
        <strain evidence="6 9">CP3</strain>
    </source>
</reference>
<feature type="domain" description="RlpA-like protein double-psi beta-barrel" evidence="5">
    <location>
        <begin position="27"/>
        <end position="105"/>
    </location>
</feature>
<evidence type="ECO:0000256" key="1">
    <source>
        <dbReference type="ARBA" id="ARBA00023239"/>
    </source>
</evidence>
<reference evidence="10" key="3">
    <citation type="submission" date="2017-10" db="EMBL/GenBank/DDBJ databases">
        <authorList>
            <person name="Regsiter A."/>
            <person name="William W."/>
        </authorList>
    </citation>
    <scope>NUCLEOTIDE SEQUENCE [LARGE SCALE GENOMIC DNA]</scope>
</reference>
<dbReference type="Gene3D" id="2.40.40.10">
    <property type="entry name" value="RlpA-like domain"/>
    <property type="match status" value="1"/>
</dbReference>
<feature type="signal peptide" evidence="3">
    <location>
        <begin position="1"/>
        <end position="26"/>
    </location>
</feature>
<dbReference type="CDD" id="cd22268">
    <property type="entry name" value="DPBB_RlpA-like"/>
    <property type="match status" value="1"/>
</dbReference>
<reference evidence="8" key="4">
    <citation type="journal article" date="2022" name="Biotechnol. Bioprocess Eng.">
        <title>Pan-genome Analysis Reveals Comparative Genomic Features of Central Metabolic Pathways in Methylorubrum extorquens.</title>
        <authorList>
            <person name="Lee G.M."/>
            <person name="Scott-Nevros Z.K."/>
            <person name="Lee S.-M."/>
            <person name="Kim D."/>
        </authorList>
    </citation>
    <scope>NUCLEOTIDE SEQUENCE</scope>
    <source>
        <strain evidence="8">ATCC 55366</strain>
    </source>
</reference>
<keyword evidence="1 3" id="KW-0456">Lyase</keyword>
<organism evidence="6 9">
    <name type="scientific">Methylorubrum extorquens</name>
    <name type="common">Methylobacterium dichloromethanicum</name>
    <name type="synonym">Methylobacterium extorquens</name>
    <dbReference type="NCBI Taxonomy" id="408"/>
    <lineage>
        <taxon>Bacteria</taxon>
        <taxon>Pseudomonadati</taxon>
        <taxon>Pseudomonadota</taxon>
        <taxon>Alphaproteobacteria</taxon>
        <taxon>Hyphomicrobiales</taxon>
        <taxon>Methylobacteriaceae</taxon>
        <taxon>Methylorubrum</taxon>
    </lineage>
</organism>
<dbReference type="GO" id="GO:0071555">
    <property type="term" value="P:cell wall organization"/>
    <property type="evidence" value="ECO:0007669"/>
    <property type="project" value="UniProtKB-KW"/>
</dbReference>
<dbReference type="RefSeq" id="WP_003601112.1">
    <property type="nucleotide sequence ID" value="NZ_BJVP01000004.1"/>
</dbReference>
<dbReference type="NCBIfam" id="TIGR00413">
    <property type="entry name" value="rlpA"/>
    <property type="match status" value="1"/>
</dbReference>